<sequence length="154" mass="17192">MLILPDQLVQVIFADIAERFSPMNVNATHPQLRAAQRAVNRIDTSDDSLRTARIKFTGSSLAAVGCNMLRYLSDRTQRGQNSFPYMCGRLERSHLALNRTSKTTMVNVAFNDRSASIPHSSDPKPRVGCGCVKVYGIYFPIVALDPRAQYNSRD</sequence>
<dbReference type="AlphaFoldDB" id="A0A1C7MBS8"/>
<dbReference type="Proteomes" id="UP000092993">
    <property type="component" value="Unassembled WGS sequence"/>
</dbReference>
<evidence type="ECO:0000313" key="2">
    <source>
        <dbReference type="Proteomes" id="UP000092993"/>
    </source>
</evidence>
<accession>A0A1C7MBS8</accession>
<comment type="caution">
    <text evidence="1">The sequence shown here is derived from an EMBL/GenBank/DDBJ whole genome shotgun (WGS) entry which is preliminary data.</text>
</comment>
<organism evidence="1 2">
    <name type="scientific">Grifola frondosa</name>
    <name type="common">Maitake</name>
    <name type="synonym">Polyporus frondosus</name>
    <dbReference type="NCBI Taxonomy" id="5627"/>
    <lineage>
        <taxon>Eukaryota</taxon>
        <taxon>Fungi</taxon>
        <taxon>Dikarya</taxon>
        <taxon>Basidiomycota</taxon>
        <taxon>Agaricomycotina</taxon>
        <taxon>Agaricomycetes</taxon>
        <taxon>Polyporales</taxon>
        <taxon>Grifolaceae</taxon>
        <taxon>Grifola</taxon>
    </lineage>
</organism>
<reference evidence="1 2" key="1">
    <citation type="submission" date="2016-03" db="EMBL/GenBank/DDBJ databases">
        <title>Whole genome sequencing of Grifola frondosa 9006-11.</title>
        <authorList>
            <person name="Min B."/>
            <person name="Park H."/>
            <person name="Kim J.-G."/>
            <person name="Cho H."/>
            <person name="Oh Y.-L."/>
            <person name="Kong W.-S."/>
            <person name="Choi I.-G."/>
        </authorList>
    </citation>
    <scope>NUCLEOTIDE SEQUENCE [LARGE SCALE GENOMIC DNA]</scope>
    <source>
        <strain evidence="1 2">9006-11</strain>
    </source>
</reference>
<dbReference type="EMBL" id="LUGG01000005">
    <property type="protein sequence ID" value="OBZ74308.1"/>
    <property type="molecule type" value="Genomic_DNA"/>
</dbReference>
<proteinExistence type="predicted"/>
<evidence type="ECO:0000313" key="1">
    <source>
        <dbReference type="EMBL" id="OBZ74308.1"/>
    </source>
</evidence>
<protein>
    <submittedName>
        <fullName evidence="1">Uncharacterized protein</fullName>
    </submittedName>
</protein>
<keyword evidence="2" id="KW-1185">Reference proteome</keyword>
<name>A0A1C7MBS8_GRIFR</name>
<gene>
    <name evidence="1" type="ORF">A0H81_05590</name>
</gene>